<dbReference type="PROSITE" id="PS00552">
    <property type="entry name" value="HTH_MERR_1"/>
    <property type="match status" value="1"/>
</dbReference>
<feature type="region of interest" description="Disordered" evidence="2">
    <location>
        <begin position="113"/>
        <end position="140"/>
    </location>
</feature>
<dbReference type="CDD" id="cd01282">
    <property type="entry name" value="HTH_MerR-like_sg3"/>
    <property type="match status" value="1"/>
</dbReference>
<dbReference type="Gene3D" id="1.10.1660.10">
    <property type="match status" value="1"/>
</dbReference>
<evidence type="ECO:0000256" key="2">
    <source>
        <dbReference type="SAM" id="MobiDB-lite"/>
    </source>
</evidence>
<dbReference type="SMART" id="SM00422">
    <property type="entry name" value="HTH_MERR"/>
    <property type="match status" value="1"/>
</dbReference>
<dbReference type="SUPFAM" id="SSF46955">
    <property type="entry name" value="Putative DNA-binding domain"/>
    <property type="match status" value="1"/>
</dbReference>
<dbReference type="PRINTS" id="PR00040">
    <property type="entry name" value="HTHMERR"/>
</dbReference>
<protein>
    <submittedName>
        <fullName evidence="4">MerR family transcriptional regulator</fullName>
    </submittedName>
</protein>
<dbReference type="PANTHER" id="PTHR30204">
    <property type="entry name" value="REDOX-CYCLING DRUG-SENSING TRANSCRIPTIONAL ACTIVATOR SOXR"/>
    <property type="match status" value="1"/>
</dbReference>
<dbReference type="RefSeq" id="WP_121892724.1">
    <property type="nucleotide sequence ID" value="NZ_PENI01000022.1"/>
</dbReference>
<dbReference type="PANTHER" id="PTHR30204:SF97">
    <property type="entry name" value="MERR FAMILY REGULATORY PROTEIN"/>
    <property type="match status" value="1"/>
</dbReference>
<feature type="domain" description="HTH merR-type" evidence="3">
    <location>
        <begin position="1"/>
        <end position="68"/>
    </location>
</feature>
<dbReference type="PROSITE" id="PS50937">
    <property type="entry name" value="HTH_MERR_2"/>
    <property type="match status" value="1"/>
</dbReference>
<reference evidence="4 5" key="1">
    <citation type="submission" date="2017-11" db="EMBL/GenBank/DDBJ databases">
        <title>Draft genome of actinobacteria isolated from guarana (Paullinia cupana (Mart.) Ducke.</title>
        <authorList>
            <person name="Siqueira K.A."/>
            <person name="Liotti R.G."/>
            <person name="Mendes T.A.O."/>
            <person name="Soares M.A."/>
        </authorList>
    </citation>
    <scope>NUCLEOTIDE SEQUENCE [LARGE SCALE GENOMIC DNA]</scope>
    <source>
        <strain evidence="4 5">193</strain>
    </source>
</reference>
<evidence type="ECO:0000259" key="3">
    <source>
        <dbReference type="PROSITE" id="PS50937"/>
    </source>
</evidence>
<evidence type="ECO:0000256" key="1">
    <source>
        <dbReference type="ARBA" id="ARBA00023125"/>
    </source>
</evidence>
<proteinExistence type="predicted"/>
<sequence length="140" mass="15365">MRIGDLAARTGVSTRSLRYYEEQGLLDSSRSPGGHRHYGEEAVDRIAYLQRLYAAGLSSQTIVSLLPCLHSPSTATSDGAFDRLLEERDKLITHISGLTRTLESLNELIAANRAHRPASVTDPDPGQPDETEQDPAHLSR</sequence>
<dbReference type="Proteomes" id="UP000270471">
    <property type="component" value="Unassembled WGS sequence"/>
</dbReference>
<organism evidence="4 5">
    <name type="scientific">Streptomyces shenzhenensis</name>
    <dbReference type="NCBI Taxonomy" id="943815"/>
    <lineage>
        <taxon>Bacteria</taxon>
        <taxon>Bacillati</taxon>
        <taxon>Actinomycetota</taxon>
        <taxon>Actinomycetes</taxon>
        <taxon>Kitasatosporales</taxon>
        <taxon>Streptomycetaceae</taxon>
        <taxon>Streptomyces</taxon>
    </lineage>
</organism>
<gene>
    <name evidence="4" type="ORF">CTZ28_29095</name>
</gene>
<comment type="caution">
    <text evidence="4">The sequence shown here is derived from an EMBL/GenBank/DDBJ whole genome shotgun (WGS) entry which is preliminary data.</text>
</comment>
<accession>A0A3M0I129</accession>
<dbReference type="EMBL" id="PENI01000022">
    <property type="protein sequence ID" value="RMB82505.1"/>
    <property type="molecule type" value="Genomic_DNA"/>
</dbReference>
<dbReference type="Pfam" id="PF13411">
    <property type="entry name" value="MerR_1"/>
    <property type="match status" value="1"/>
</dbReference>
<dbReference type="GO" id="GO:0003677">
    <property type="term" value="F:DNA binding"/>
    <property type="evidence" value="ECO:0007669"/>
    <property type="project" value="UniProtKB-KW"/>
</dbReference>
<name>A0A3M0I129_9ACTN</name>
<dbReference type="AlphaFoldDB" id="A0A3M0I129"/>
<evidence type="ECO:0000313" key="5">
    <source>
        <dbReference type="Proteomes" id="UP000270471"/>
    </source>
</evidence>
<dbReference type="InterPro" id="IPR000551">
    <property type="entry name" value="MerR-type_HTH_dom"/>
</dbReference>
<evidence type="ECO:0000313" key="4">
    <source>
        <dbReference type="EMBL" id="RMB82505.1"/>
    </source>
</evidence>
<keyword evidence="5" id="KW-1185">Reference proteome</keyword>
<dbReference type="InterPro" id="IPR047057">
    <property type="entry name" value="MerR_fam"/>
</dbReference>
<dbReference type="OrthoDB" id="3824912at2"/>
<dbReference type="GO" id="GO:0003700">
    <property type="term" value="F:DNA-binding transcription factor activity"/>
    <property type="evidence" value="ECO:0007669"/>
    <property type="project" value="InterPro"/>
</dbReference>
<dbReference type="InterPro" id="IPR009061">
    <property type="entry name" value="DNA-bd_dom_put_sf"/>
</dbReference>
<keyword evidence="1" id="KW-0238">DNA-binding</keyword>